<feature type="region of interest" description="Disordered" evidence="1">
    <location>
        <begin position="862"/>
        <end position="974"/>
    </location>
</feature>
<accession>A0A0D0E5A9</accession>
<feature type="compositionally biased region" description="Polar residues" evidence="1">
    <location>
        <begin position="129"/>
        <end position="138"/>
    </location>
</feature>
<dbReference type="CDD" id="cd00072">
    <property type="entry name" value="GYF"/>
    <property type="match status" value="1"/>
</dbReference>
<dbReference type="PANTHER" id="PTHR14445:SF36">
    <property type="entry name" value="FI03272P-RELATED"/>
    <property type="match status" value="1"/>
</dbReference>
<feature type="region of interest" description="Disordered" evidence="1">
    <location>
        <begin position="587"/>
        <end position="718"/>
    </location>
</feature>
<evidence type="ECO:0000313" key="3">
    <source>
        <dbReference type="EMBL" id="KIK96509.1"/>
    </source>
</evidence>
<dbReference type="SMART" id="SM00444">
    <property type="entry name" value="GYF"/>
    <property type="match status" value="1"/>
</dbReference>
<feature type="compositionally biased region" description="Polar residues" evidence="1">
    <location>
        <begin position="587"/>
        <end position="609"/>
    </location>
</feature>
<dbReference type="InParanoid" id="A0A0D0E5A9"/>
<evidence type="ECO:0000256" key="1">
    <source>
        <dbReference type="SAM" id="MobiDB-lite"/>
    </source>
</evidence>
<feature type="compositionally biased region" description="Pro residues" evidence="1">
    <location>
        <begin position="20"/>
        <end position="31"/>
    </location>
</feature>
<feature type="compositionally biased region" description="Polar residues" evidence="1">
    <location>
        <begin position="423"/>
        <end position="438"/>
    </location>
</feature>
<feature type="compositionally biased region" description="Low complexity" evidence="1">
    <location>
        <begin position="460"/>
        <end position="470"/>
    </location>
</feature>
<reference evidence="4" key="2">
    <citation type="submission" date="2015-01" db="EMBL/GenBank/DDBJ databases">
        <title>Evolutionary Origins and Diversification of the Mycorrhizal Mutualists.</title>
        <authorList>
            <consortium name="DOE Joint Genome Institute"/>
            <consortium name="Mycorrhizal Genomics Consortium"/>
            <person name="Kohler A."/>
            <person name="Kuo A."/>
            <person name="Nagy L.G."/>
            <person name="Floudas D."/>
            <person name="Copeland A."/>
            <person name="Barry K.W."/>
            <person name="Cichocki N."/>
            <person name="Veneault-Fourrey C."/>
            <person name="LaButti K."/>
            <person name="Lindquist E.A."/>
            <person name="Lipzen A."/>
            <person name="Lundell T."/>
            <person name="Morin E."/>
            <person name="Murat C."/>
            <person name="Riley R."/>
            <person name="Ohm R."/>
            <person name="Sun H."/>
            <person name="Tunlid A."/>
            <person name="Henrissat B."/>
            <person name="Grigoriev I.V."/>
            <person name="Hibbett D.S."/>
            <person name="Martin F."/>
        </authorList>
    </citation>
    <scope>NUCLEOTIDE SEQUENCE [LARGE SCALE GENOMIC DNA]</scope>
    <source>
        <strain evidence="4">Ve08.2h10</strain>
    </source>
</reference>
<feature type="compositionally biased region" description="Low complexity" evidence="1">
    <location>
        <begin position="610"/>
        <end position="622"/>
    </location>
</feature>
<feature type="region of interest" description="Disordered" evidence="1">
    <location>
        <begin position="415"/>
        <end position="443"/>
    </location>
</feature>
<name>A0A0D0E5A9_9AGAM</name>
<organism evidence="3 4">
    <name type="scientific">Paxillus rubicundulus Ve08.2h10</name>
    <dbReference type="NCBI Taxonomy" id="930991"/>
    <lineage>
        <taxon>Eukaryota</taxon>
        <taxon>Fungi</taxon>
        <taxon>Dikarya</taxon>
        <taxon>Basidiomycota</taxon>
        <taxon>Agaricomycotina</taxon>
        <taxon>Agaricomycetes</taxon>
        <taxon>Agaricomycetidae</taxon>
        <taxon>Boletales</taxon>
        <taxon>Paxilineae</taxon>
        <taxon>Paxillaceae</taxon>
        <taxon>Paxillus</taxon>
    </lineage>
</organism>
<dbReference type="Gene3D" id="3.30.1490.40">
    <property type="match status" value="1"/>
</dbReference>
<dbReference type="FunCoup" id="A0A0D0E5A9">
    <property type="interactions" value="288"/>
</dbReference>
<keyword evidence="4" id="KW-1185">Reference proteome</keyword>
<gene>
    <name evidence="3" type="ORF">PAXRUDRAFT_138292</name>
</gene>
<dbReference type="InterPro" id="IPR035445">
    <property type="entry name" value="GYF-like_dom_sf"/>
</dbReference>
<feature type="compositionally biased region" description="Basic and acidic residues" evidence="1">
    <location>
        <begin position="885"/>
        <end position="908"/>
    </location>
</feature>
<dbReference type="PANTHER" id="PTHR14445">
    <property type="entry name" value="GRB10 INTERACTING GYF PROTEIN"/>
    <property type="match status" value="1"/>
</dbReference>
<feature type="compositionally biased region" description="Polar residues" evidence="1">
    <location>
        <begin position="623"/>
        <end position="632"/>
    </location>
</feature>
<feature type="compositionally biased region" description="Basic and acidic residues" evidence="1">
    <location>
        <begin position="155"/>
        <end position="170"/>
    </location>
</feature>
<feature type="compositionally biased region" description="Basic and acidic residues" evidence="1">
    <location>
        <begin position="242"/>
        <end position="254"/>
    </location>
</feature>
<feature type="compositionally biased region" description="Low complexity" evidence="1">
    <location>
        <begin position="173"/>
        <end position="184"/>
    </location>
</feature>
<protein>
    <recommendedName>
        <fullName evidence="2">GYF domain-containing protein</fullName>
    </recommendedName>
</protein>
<feature type="domain" description="GYF" evidence="2">
    <location>
        <begin position="343"/>
        <end position="392"/>
    </location>
</feature>
<feature type="region of interest" description="Disordered" evidence="1">
    <location>
        <begin position="117"/>
        <end position="304"/>
    </location>
</feature>
<dbReference type="GO" id="GO:0005829">
    <property type="term" value="C:cytosol"/>
    <property type="evidence" value="ECO:0007669"/>
    <property type="project" value="TreeGrafter"/>
</dbReference>
<dbReference type="Pfam" id="PF02213">
    <property type="entry name" value="GYF"/>
    <property type="match status" value="1"/>
</dbReference>
<reference evidence="3 4" key="1">
    <citation type="submission" date="2014-04" db="EMBL/GenBank/DDBJ databases">
        <authorList>
            <consortium name="DOE Joint Genome Institute"/>
            <person name="Kuo A."/>
            <person name="Kohler A."/>
            <person name="Jargeat P."/>
            <person name="Nagy L.G."/>
            <person name="Floudas D."/>
            <person name="Copeland A."/>
            <person name="Barry K.W."/>
            <person name="Cichocki N."/>
            <person name="Veneault-Fourrey C."/>
            <person name="LaButti K."/>
            <person name="Lindquist E.A."/>
            <person name="Lipzen A."/>
            <person name="Lundell T."/>
            <person name="Morin E."/>
            <person name="Murat C."/>
            <person name="Sun H."/>
            <person name="Tunlid A."/>
            <person name="Henrissat B."/>
            <person name="Grigoriev I.V."/>
            <person name="Hibbett D.S."/>
            <person name="Martin F."/>
            <person name="Nordberg H.P."/>
            <person name="Cantor M.N."/>
            <person name="Hua S.X."/>
        </authorList>
    </citation>
    <scope>NUCLEOTIDE SEQUENCE [LARGE SCALE GENOMIC DNA]</scope>
    <source>
        <strain evidence="3 4">Ve08.2h10</strain>
    </source>
</reference>
<dbReference type="EMBL" id="KN824982">
    <property type="protein sequence ID" value="KIK96509.1"/>
    <property type="molecule type" value="Genomic_DNA"/>
</dbReference>
<evidence type="ECO:0000259" key="2">
    <source>
        <dbReference type="PROSITE" id="PS50829"/>
    </source>
</evidence>
<dbReference type="AlphaFoldDB" id="A0A0D0E5A9"/>
<feature type="compositionally biased region" description="Polar residues" evidence="1">
    <location>
        <begin position="319"/>
        <end position="329"/>
    </location>
</feature>
<feature type="compositionally biased region" description="Pro residues" evidence="1">
    <location>
        <begin position="701"/>
        <end position="717"/>
    </location>
</feature>
<feature type="region of interest" description="Disordered" evidence="1">
    <location>
        <begin position="456"/>
        <end position="541"/>
    </location>
</feature>
<feature type="region of interest" description="Disordered" evidence="1">
    <location>
        <begin position="1155"/>
        <end position="1175"/>
    </location>
</feature>
<feature type="region of interest" description="Disordered" evidence="1">
    <location>
        <begin position="319"/>
        <end position="343"/>
    </location>
</feature>
<proteinExistence type="predicted"/>
<feature type="compositionally biased region" description="Polar residues" evidence="1">
    <location>
        <begin position="656"/>
        <end position="676"/>
    </location>
</feature>
<dbReference type="OrthoDB" id="6415790at2759"/>
<evidence type="ECO:0000313" key="4">
    <source>
        <dbReference type="Proteomes" id="UP000054538"/>
    </source>
</evidence>
<dbReference type="HOGENOM" id="CLU_269914_0_0_1"/>
<feature type="compositionally biased region" description="Low complexity" evidence="1">
    <location>
        <begin position="944"/>
        <end position="961"/>
    </location>
</feature>
<feature type="region of interest" description="Disordered" evidence="1">
    <location>
        <begin position="1"/>
        <end position="42"/>
    </location>
</feature>
<dbReference type="SUPFAM" id="SSF55277">
    <property type="entry name" value="GYF domain"/>
    <property type="match status" value="1"/>
</dbReference>
<dbReference type="PROSITE" id="PS50829">
    <property type="entry name" value="GYF"/>
    <property type="match status" value="1"/>
</dbReference>
<dbReference type="Proteomes" id="UP000054538">
    <property type="component" value="Unassembled WGS sequence"/>
</dbReference>
<dbReference type="InterPro" id="IPR003169">
    <property type="entry name" value="GYF"/>
</dbReference>
<dbReference type="STRING" id="930991.A0A0D0E5A9"/>
<dbReference type="InterPro" id="IPR051640">
    <property type="entry name" value="GRB10-interact_GYF"/>
</dbReference>
<sequence length="1204" mass="128083">MATTTMHFGPEWMRAKPQTRPQPPPSPPPPAASTMQQPGVSTYSALVTPAIQELEKYDESRPFRYTKEEMLRIYKEGGGRGGLNLEVERWEGIVRDVGSDPAGLREMSEAEKKLFAGPLNSELRRRQSTDLINTLSSPSDRHRLNQPNSAAGSPMRDRFGPFLGRRRDSTDQPPLTLPRRLSLSNTQGGTSALPREALPSPRNRMGTFGSGFDGVLNSGDSWSKRRPSVGVPAAGGGTLARVDGKEGEPRGPDIKEEEEGPSPNTTNARDSRRPTAVTEHSSRGPDAPPPDATADHHPPGSDSVTQSIAHMFLEEHNSSNPQITSTMSPPASGPPPGLVDPASIEWSYLDPQGQVQGPFRADLMQKWFDDGYFTADLLMKRTHIDTDWIAVGALERRAGGGKIFLSQLPISTGPPGLSIPAESPQSHSPVHEQSTFNGYQPVPTRTLRTATLDSYLRGASPSESPSSSLSGGRFGNGSPDPSAFSGRAGSSDPSFGGRGFGGRASFQEDPRSFNSIAPGRPPSIDTFNNHSGGGSPWSAGLGQMNQGFDGNEHHHFNGFNGVVPGMIGASVPVNQVHGLNQEHFRDTTYSGMGSLTNQHDSPISRQPSDANGASNLNSLGSSQFGTLSQAHFSQSSVPYPPPQQRQSVSPLREVLPQTSESPNLAQTPASAVQPNSALPWGTRTRPFDGSAATSPVVAPARPQPPEWITPQSPPPDDISPWLAASLPTVDDVWKEMPGPNSLTFSNLGQHNRLQQEEEETAGLTISPIEEDAPLLTAVRQTPTEPTPAVSTTTTVTALQLVTSVPATITTTNIPAPVEPKARRKSTARDVQVAVTKAAPPPPPPAVIKSPSPVPVAVVAAPKPAWGTEEDSKKQKGTGTTTSLRDIQEAEAKKAEARKATEKERERLARTHATATSPSIAEEAQPFTASWGLPTSQAGARNVMSPKEASSTSPPSATPNTPVWTNAVPTPAAKKTMKEIQEEEERRKKLAMKESMASAARRAYAETTVKVVPSVQATGGAWTTVGANGKLNSPAVAPLRQAITPSNNSVAPAAAPRPNGTAARPAPTTAAKVVVSRVEDFPVPPSHDFLKWLGESLKGLNSSVNLEEITSMLLSFPLDPDPSTVEIISDLIYANSTTLDGRRFASEYVSKRKVDTATARRGTAGTSGAGGKPVSIADVVKTQPKPVQQEWGFKVVNKKKKGGRT</sequence>